<sequence length="29" mass="3339">MQILIWTIGLVAIILLIYYFVILMGGDKQ</sequence>
<gene>
    <name evidence="2" type="ORF">TEGL_32370</name>
</gene>
<dbReference type="EMBL" id="CP117523">
    <property type="protein sequence ID" value="WWD84793.1"/>
    <property type="molecule type" value="Genomic_DNA"/>
</dbReference>
<keyword evidence="1" id="KW-0812">Transmembrane</keyword>
<evidence type="ECO:0008006" key="4">
    <source>
        <dbReference type="Google" id="ProtNLM"/>
    </source>
</evidence>
<keyword evidence="1" id="KW-1133">Transmembrane helix</keyword>
<evidence type="ECO:0000313" key="3">
    <source>
        <dbReference type="Proteomes" id="UP001348492"/>
    </source>
</evidence>
<keyword evidence="1" id="KW-0472">Membrane</keyword>
<evidence type="ECO:0000256" key="1">
    <source>
        <dbReference type="SAM" id="Phobius"/>
    </source>
</evidence>
<reference evidence="2 3" key="1">
    <citation type="journal article" date="2023" name="PLoS ONE">
        <title>Genome-based metabolic and phylogenomic analysis of three Terrisporobacter species.</title>
        <authorList>
            <person name="Boer T."/>
            <person name="Bengelsdorf F.R."/>
            <person name="Bomeke M."/>
            <person name="Daniel R."/>
            <person name="Poehlein A."/>
        </authorList>
    </citation>
    <scope>NUCLEOTIDE SEQUENCE [LARGE SCALE GENOMIC DNA]</scope>
    <source>
        <strain evidence="2 3">DSM 1288</strain>
    </source>
</reference>
<accession>A0ABZ2EZ71</accession>
<evidence type="ECO:0000313" key="2">
    <source>
        <dbReference type="EMBL" id="WWD84793.1"/>
    </source>
</evidence>
<name>A0ABZ2EZ71_9FIRM</name>
<organism evidence="2 3">
    <name type="scientific">Terrisporobacter glycolicus ATCC 14880 = DSM 1288</name>
    <dbReference type="NCBI Taxonomy" id="1121315"/>
    <lineage>
        <taxon>Bacteria</taxon>
        <taxon>Bacillati</taxon>
        <taxon>Bacillota</taxon>
        <taxon>Clostridia</taxon>
        <taxon>Peptostreptococcales</taxon>
        <taxon>Peptostreptococcaceae</taxon>
        <taxon>Terrisporobacter</taxon>
    </lineage>
</organism>
<proteinExistence type="predicted"/>
<keyword evidence="3" id="KW-1185">Reference proteome</keyword>
<dbReference type="Proteomes" id="UP001348492">
    <property type="component" value="Chromosome"/>
</dbReference>
<feature type="transmembrane region" description="Helical" evidence="1">
    <location>
        <begin position="6"/>
        <end position="26"/>
    </location>
</feature>
<protein>
    <recommendedName>
        <fullName evidence="4">K+-transporting ATPase, F subunit</fullName>
    </recommendedName>
</protein>